<dbReference type="Proteomes" id="UP001218788">
    <property type="component" value="Unassembled WGS sequence"/>
</dbReference>
<feature type="domain" description="Toprim" evidence="2">
    <location>
        <begin position="249"/>
        <end position="342"/>
    </location>
</feature>
<evidence type="ECO:0000259" key="2">
    <source>
        <dbReference type="Pfam" id="PF13362"/>
    </source>
</evidence>
<dbReference type="Pfam" id="PF23639">
    <property type="entry name" value="DUF7146"/>
    <property type="match status" value="1"/>
</dbReference>
<comment type="caution">
    <text evidence="4">The sequence shown here is derived from an EMBL/GenBank/DDBJ whole genome shotgun (WGS) entry which is preliminary data.</text>
</comment>
<dbReference type="InterPro" id="IPR055570">
    <property type="entry name" value="DUF7146"/>
</dbReference>
<proteinExistence type="predicted"/>
<gene>
    <name evidence="4" type="ORF">OIK42_19435</name>
</gene>
<reference evidence="4 5" key="1">
    <citation type="submission" date="2022-10" db="EMBL/GenBank/DDBJ databases">
        <title>Alteromonas sp. chi3 Genome sequencing.</title>
        <authorList>
            <person name="Park S."/>
        </authorList>
    </citation>
    <scope>NUCLEOTIDE SEQUENCE [LARGE SCALE GENOMIC DNA]</scope>
    <source>
        <strain evidence="5">chi3</strain>
    </source>
</reference>
<dbReference type="InterPro" id="IPR006171">
    <property type="entry name" value="TOPRIM_dom"/>
</dbReference>
<dbReference type="Pfam" id="PF13362">
    <property type="entry name" value="Toprim_3"/>
    <property type="match status" value="1"/>
</dbReference>
<evidence type="ECO:0000313" key="4">
    <source>
        <dbReference type="EMBL" id="MDC8832932.1"/>
    </source>
</evidence>
<dbReference type="RefSeq" id="WP_273642833.1">
    <property type="nucleotide sequence ID" value="NZ_JAQQXP010000004.1"/>
</dbReference>
<sequence>MQHNKIAQVKGLVAQSGGWPAIFCQFSGLNDALTKGTSQQPCPLSGDGKTKFRFFRDFKDTGGAYHNDVGAMPDGIELLSWYLSKSKSEVLDEIVSICGGKSMLHQAKPLQRKQSENSISQKEAERRQASIKRVWDGSQPIVDTIAETYLRNRGIKSDLSHLGNNLRFHPKLSYKESKDSPWVHFPALVAVYRDKHGKPLTLHRTFLKPDGSGKADVSNPKMVMAPPRDMRGGYILLDKPIDAPFGKYIGIAEGIENALSVREGAGVAMWVGYSDRLMEMVEYPSDIRSLLVYADIEPSGAGMRAAEAIKAKHKDKDVLIMKPNSTKDKVDWNDVYREHGPDAFEFAMKPEYQVQGIDAIPVEGE</sequence>
<name>A0ABT5L795_9ALTE</name>
<keyword evidence="5" id="KW-1185">Reference proteome</keyword>
<protein>
    <submittedName>
        <fullName evidence="4">Toprim domain-containing protein</fullName>
    </submittedName>
</protein>
<organism evidence="4 5">
    <name type="scientific">Alteromonas gilva</name>
    <dbReference type="NCBI Taxonomy" id="2987522"/>
    <lineage>
        <taxon>Bacteria</taxon>
        <taxon>Pseudomonadati</taxon>
        <taxon>Pseudomonadota</taxon>
        <taxon>Gammaproteobacteria</taxon>
        <taxon>Alteromonadales</taxon>
        <taxon>Alteromonadaceae</taxon>
        <taxon>Alteromonas/Salinimonas group</taxon>
        <taxon>Alteromonas</taxon>
    </lineage>
</organism>
<evidence type="ECO:0000256" key="1">
    <source>
        <dbReference type="SAM" id="MobiDB-lite"/>
    </source>
</evidence>
<feature type="domain" description="DUF7146" evidence="3">
    <location>
        <begin position="126"/>
        <end position="228"/>
    </location>
</feature>
<feature type="region of interest" description="Disordered" evidence="1">
    <location>
        <begin position="106"/>
        <end position="125"/>
    </location>
</feature>
<accession>A0ABT5L795</accession>
<dbReference type="EMBL" id="JAQQXP010000004">
    <property type="protein sequence ID" value="MDC8832932.1"/>
    <property type="molecule type" value="Genomic_DNA"/>
</dbReference>
<evidence type="ECO:0000259" key="3">
    <source>
        <dbReference type="Pfam" id="PF23639"/>
    </source>
</evidence>
<evidence type="ECO:0000313" key="5">
    <source>
        <dbReference type="Proteomes" id="UP001218788"/>
    </source>
</evidence>